<dbReference type="Gene3D" id="3.40.50.1010">
    <property type="entry name" value="5'-nuclease"/>
    <property type="match status" value="1"/>
</dbReference>
<dbReference type="InterPro" id="IPR012337">
    <property type="entry name" value="RNaseH-like_sf"/>
</dbReference>
<evidence type="ECO:0000256" key="10">
    <source>
        <dbReference type="ARBA" id="ARBA00022801"/>
    </source>
</evidence>
<comment type="similarity">
    <text evidence="1 17">Belongs to the DNA polymerase type-A family.</text>
</comment>
<evidence type="ECO:0000256" key="7">
    <source>
        <dbReference type="ARBA" id="ARBA00022705"/>
    </source>
</evidence>
<dbReference type="InterPro" id="IPR001098">
    <property type="entry name" value="DNA-dir_DNA_pol_A_palm_dom"/>
</dbReference>
<dbReference type="PRINTS" id="PR00868">
    <property type="entry name" value="DNAPOLI"/>
</dbReference>
<evidence type="ECO:0000256" key="1">
    <source>
        <dbReference type="ARBA" id="ARBA00007705"/>
    </source>
</evidence>
<dbReference type="Pfam" id="PF00476">
    <property type="entry name" value="DNA_pol_A"/>
    <property type="match status" value="1"/>
</dbReference>
<dbReference type="PROSITE" id="PS00447">
    <property type="entry name" value="DNA_POLYMERASE_A"/>
    <property type="match status" value="1"/>
</dbReference>
<dbReference type="FunFam" id="3.40.50.1010:FF:000001">
    <property type="entry name" value="DNA polymerase I"/>
    <property type="match status" value="1"/>
</dbReference>
<dbReference type="SUPFAM" id="SSF88723">
    <property type="entry name" value="PIN domain-like"/>
    <property type="match status" value="1"/>
</dbReference>
<dbReference type="AlphaFoldDB" id="A0AB37QT54"/>
<evidence type="ECO:0000256" key="3">
    <source>
        <dbReference type="ARBA" id="ARBA00012417"/>
    </source>
</evidence>
<dbReference type="SUPFAM" id="SSF47807">
    <property type="entry name" value="5' to 3' exonuclease, C-terminal subdomain"/>
    <property type="match status" value="1"/>
</dbReference>
<dbReference type="Gene3D" id="1.10.150.20">
    <property type="entry name" value="5' to 3' exonuclease, C-terminal subdomain"/>
    <property type="match status" value="2"/>
</dbReference>
<dbReference type="PANTHER" id="PTHR10133">
    <property type="entry name" value="DNA POLYMERASE I"/>
    <property type="match status" value="1"/>
</dbReference>
<dbReference type="InterPro" id="IPR002298">
    <property type="entry name" value="DNA_polymerase_A"/>
</dbReference>
<evidence type="ECO:0000256" key="11">
    <source>
        <dbReference type="ARBA" id="ARBA00022839"/>
    </source>
</evidence>
<dbReference type="SUPFAM" id="SSF53098">
    <property type="entry name" value="Ribonuclease H-like"/>
    <property type="match status" value="1"/>
</dbReference>
<dbReference type="GO" id="GO:0003887">
    <property type="term" value="F:DNA-directed DNA polymerase activity"/>
    <property type="evidence" value="ECO:0007669"/>
    <property type="project" value="UniProtKB-UniRule"/>
</dbReference>
<keyword evidence="13 17" id="KW-0238">DNA-binding</keyword>
<keyword evidence="6 17" id="KW-0548">Nucleotidyltransferase</keyword>
<dbReference type="Pfam" id="PF01367">
    <property type="entry name" value="5_3_exonuc"/>
    <property type="match status" value="1"/>
</dbReference>
<dbReference type="SUPFAM" id="SSF56672">
    <property type="entry name" value="DNA/RNA polymerases"/>
    <property type="match status" value="1"/>
</dbReference>
<dbReference type="SMART" id="SM00475">
    <property type="entry name" value="53EXOc"/>
    <property type="match status" value="1"/>
</dbReference>
<dbReference type="InterPro" id="IPR043502">
    <property type="entry name" value="DNA/RNA_pol_sf"/>
</dbReference>
<name>A0AB37QT54_9PSED</name>
<keyword evidence="14 17" id="KW-0234">DNA repair</keyword>
<gene>
    <name evidence="17" type="primary">polA</name>
    <name evidence="21" type="ORF">ALP74_05186</name>
</gene>
<feature type="domain" description="5'-3' exonuclease" evidence="19">
    <location>
        <begin position="17"/>
        <end position="279"/>
    </location>
</feature>
<evidence type="ECO:0000256" key="9">
    <source>
        <dbReference type="ARBA" id="ARBA00022763"/>
    </source>
</evidence>
<dbReference type="CDD" id="cd09898">
    <property type="entry name" value="H3TH_53EXO"/>
    <property type="match status" value="1"/>
</dbReference>
<evidence type="ECO:0000259" key="19">
    <source>
        <dbReference type="SMART" id="SM00475"/>
    </source>
</evidence>
<comment type="subunit">
    <text evidence="2">Single-chain monomer with multiple functions.</text>
</comment>
<evidence type="ECO:0000256" key="5">
    <source>
        <dbReference type="ARBA" id="ARBA00022679"/>
    </source>
</evidence>
<dbReference type="GO" id="GO:0006302">
    <property type="term" value="P:double-strand break repair"/>
    <property type="evidence" value="ECO:0007669"/>
    <property type="project" value="TreeGrafter"/>
</dbReference>
<evidence type="ECO:0000256" key="4">
    <source>
        <dbReference type="ARBA" id="ARBA00020311"/>
    </source>
</evidence>
<dbReference type="InterPro" id="IPR036279">
    <property type="entry name" value="5-3_exonuclease_C_sf"/>
</dbReference>
<evidence type="ECO:0000313" key="22">
    <source>
        <dbReference type="Proteomes" id="UP000272613"/>
    </source>
</evidence>
<keyword evidence="5 17" id="KW-0808">Transferase</keyword>
<dbReference type="CDD" id="cd09859">
    <property type="entry name" value="PIN_53EXO"/>
    <property type="match status" value="1"/>
</dbReference>
<evidence type="ECO:0000256" key="12">
    <source>
        <dbReference type="ARBA" id="ARBA00022932"/>
    </source>
</evidence>
<evidence type="ECO:0000256" key="2">
    <source>
        <dbReference type="ARBA" id="ARBA00011541"/>
    </source>
</evidence>
<dbReference type="CDD" id="cd06139">
    <property type="entry name" value="DNA_polA_I_Ecoli_like_exo"/>
    <property type="match status" value="1"/>
</dbReference>
<dbReference type="GO" id="GO:0003677">
    <property type="term" value="F:DNA binding"/>
    <property type="evidence" value="ECO:0007669"/>
    <property type="project" value="UniProtKB-UniRule"/>
</dbReference>
<dbReference type="SMART" id="SM00482">
    <property type="entry name" value="POLAc"/>
    <property type="match status" value="1"/>
</dbReference>
<feature type="domain" description="3'-5' exonuclease" evidence="18">
    <location>
        <begin position="327"/>
        <end position="522"/>
    </location>
</feature>
<dbReference type="EMBL" id="RBSH01000092">
    <property type="protein sequence ID" value="RMS03599.1"/>
    <property type="molecule type" value="Genomic_DNA"/>
</dbReference>
<keyword evidence="10 17" id="KW-0378">Hydrolase</keyword>
<evidence type="ECO:0000256" key="17">
    <source>
        <dbReference type="RuleBase" id="RU004460"/>
    </source>
</evidence>
<dbReference type="SMART" id="SM00474">
    <property type="entry name" value="35EXOc"/>
    <property type="match status" value="1"/>
</dbReference>
<dbReference type="Proteomes" id="UP000272613">
    <property type="component" value="Unassembled WGS sequence"/>
</dbReference>
<dbReference type="NCBIfam" id="NF004397">
    <property type="entry name" value="PRK05755.1"/>
    <property type="match status" value="1"/>
</dbReference>
<sequence length="934" mass="102408">MLAPTPPKRLILLMTQAPLVLVDGSSYLYRAFHALPPLTTSKGLPTGAVKGVLNMLKSLRRQYPESPLAVVFDAKGGTFRDALYTDYKANRPSMPDDLRVQVDLLHACVKGMGYPFLCVEGVEADDVIGTLARSSAAADRPVVISTGDKDMAQLVDGHITLVNTMTGSVLDVAGVKEKFGVGPEHIIDYLALMGDKVDNIPGVPGVGEKTAVGLLVGVGGGIKELYDNLEKVATLPIRGAKTLAAKLEEHREMAFLSYELATIKIDVPLDIELDQLHCGEPDRDTLMELYAELEFKSWIEDLQRDAKRAGQELVVEEPTVAAKEAAYEVILEQDRFDAWLKKLQAAPLFAFVTQSNGTDAQRAQLVGLSFAIQTHKAAYIPLTHSYMGVPQQLDRDTVLKALKPLLEDPDKTKVGQHAKFAINLLANCAIGGDQAHGIDLQGVRFDTILESYVLDSTATRHDRDSLVAKYLTHTPVNFQDIAGKGAKQLTFDQIAIEQAGNYAAEEADLTLRLHEVFETRLAAIPTLQPVLSDIEMPLVPVLARIERQGALVDANLLGIQSVELGDKMTALEREAFAIAGEEFNLGSPKQLGVILYEKLGMPILSKTATGQPSTAEAVLSELAEQDFPLPKVLMQYRSMSKLKSTYTDRLPEQINPRTGRVHTSYHQAVAVTGRLSSSDPNLQNIPIRTAEGRRIRQAFVAPKGYKLLAADYSQIELRIMAHLARDEGLLHAFRNDLDVHRATAAEVFGVELEGVTHDMRRSAKAINFGLIYGMSAFGLAKQIGVDRKQSQAYVDRYFARYPGVLDYMERTRAQAAEQGFVETIFGRRLYLPDINAKNPSLRKGAERMAINAPMQGTAADIIKKAMVAVNGWLEESGLDARVILQVHDELVLEVREDLVDQISEQIRPHMSGAAELAVPLLVEVGVGNNWDEAH</sequence>
<keyword evidence="9 17" id="KW-0227">DNA damage</keyword>
<dbReference type="EC" id="2.7.7.7" evidence="3 16"/>
<organism evidence="21 22">
    <name type="scientific">Pseudomonas coronafaciens pv. garcae</name>
    <dbReference type="NCBI Taxonomy" id="251653"/>
    <lineage>
        <taxon>Bacteria</taxon>
        <taxon>Pseudomonadati</taxon>
        <taxon>Pseudomonadota</taxon>
        <taxon>Gammaproteobacteria</taxon>
        <taxon>Pseudomonadales</taxon>
        <taxon>Pseudomonadaceae</taxon>
        <taxon>Pseudomonas</taxon>
        <taxon>Pseudomonas coronafaciens</taxon>
    </lineage>
</organism>
<dbReference type="Pfam" id="PF01612">
    <property type="entry name" value="DNA_pol_A_exo1"/>
    <property type="match status" value="1"/>
</dbReference>
<dbReference type="SMART" id="SM00279">
    <property type="entry name" value="HhH2"/>
    <property type="match status" value="1"/>
</dbReference>
<reference evidence="21 22" key="1">
    <citation type="submission" date="2018-08" db="EMBL/GenBank/DDBJ databases">
        <title>Recombination of ecologically and evolutionarily significant loci maintains genetic cohesion in the Pseudomonas syringae species complex.</title>
        <authorList>
            <person name="Dillon M."/>
            <person name="Thakur S."/>
            <person name="Almeida R.N.D."/>
            <person name="Weir B.S."/>
            <person name="Guttman D.S."/>
        </authorList>
    </citation>
    <scope>NUCLEOTIDE SEQUENCE [LARGE SCALE GENOMIC DNA]</scope>
    <source>
        <strain evidence="21 22">ICMP 5019</strain>
    </source>
</reference>
<dbReference type="InterPro" id="IPR020045">
    <property type="entry name" value="DNA_polI_H3TH"/>
</dbReference>
<evidence type="ECO:0000256" key="8">
    <source>
        <dbReference type="ARBA" id="ARBA00022722"/>
    </source>
</evidence>
<dbReference type="NCBIfam" id="TIGR00593">
    <property type="entry name" value="pola"/>
    <property type="match status" value="1"/>
</dbReference>
<evidence type="ECO:0000256" key="6">
    <source>
        <dbReference type="ARBA" id="ARBA00022695"/>
    </source>
</evidence>
<dbReference type="CDD" id="cd08637">
    <property type="entry name" value="DNA_pol_A_pol_I_C"/>
    <property type="match status" value="1"/>
</dbReference>
<dbReference type="InterPro" id="IPR036397">
    <property type="entry name" value="RNaseH_sf"/>
</dbReference>
<keyword evidence="8" id="KW-0540">Nuclease</keyword>
<evidence type="ECO:0000259" key="18">
    <source>
        <dbReference type="SMART" id="SM00474"/>
    </source>
</evidence>
<dbReference type="Pfam" id="PF02739">
    <property type="entry name" value="5_3_exonuc_N"/>
    <property type="match status" value="1"/>
</dbReference>
<keyword evidence="7 17" id="KW-0235">DNA replication</keyword>
<evidence type="ECO:0000256" key="16">
    <source>
        <dbReference type="NCBIfam" id="TIGR00593"/>
    </source>
</evidence>
<evidence type="ECO:0000256" key="14">
    <source>
        <dbReference type="ARBA" id="ARBA00023204"/>
    </source>
</evidence>
<evidence type="ECO:0000313" key="21">
    <source>
        <dbReference type="EMBL" id="RMS03599.1"/>
    </source>
</evidence>
<comment type="catalytic activity">
    <reaction evidence="15 17">
        <text>DNA(n) + a 2'-deoxyribonucleoside 5'-triphosphate = DNA(n+1) + diphosphate</text>
        <dbReference type="Rhea" id="RHEA:22508"/>
        <dbReference type="Rhea" id="RHEA-COMP:17339"/>
        <dbReference type="Rhea" id="RHEA-COMP:17340"/>
        <dbReference type="ChEBI" id="CHEBI:33019"/>
        <dbReference type="ChEBI" id="CHEBI:61560"/>
        <dbReference type="ChEBI" id="CHEBI:173112"/>
        <dbReference type="EC" id="2.7.7.7"/>
    </reaction>
</comment>
<comment type="caution">
    <text evidence="21">The sequence shown here is derived from an EMBL/GenBank/DDBJ whole genome shotgun (WGS) entry which is preliminary data.</text>
</comment>
<accession>A0AB37QT54</accession>
<dbReference type="InterPro" id="IPR029060">
    <property type="entry name" value="PIN-like_dom_sf"/>
</dbReference>
<keyword evidence="11 17" id="KW-0269">Exonuclease</keyword>
<evidence type="ECO:0000256" key="15">
    <source>
        <dbReference type="ARBA" id="ARBA00049244"/>
    </source>
</evidence>
<dbReference type="FunFam" id="1.10.150.20:FF:000002">
    <property type="entry name" value="DNA polymerase I"/>
    <property type="match status" value="1"/>
</dbReference>
<keyword evidence="12 17" id="KW-0239">DNA-directed DNA polymerase</keyword>
<dbReference type="FunFam" id="1.10.150.20:FF:000003">
    <property type="entry name" value="DNA polymerase I"/>
    <property type="match status" value="1"/>
</dbReference>
<dbReference type="InterPro" id="IPR018320">
    <property type="entry name" value="DNA_polymerase_1"/>
</dbReference>
<dbReference type="InterPro" id="IPR020046">
    <property type="entry name" value="5-3_exonucl_a-hlix_arch_N"/>
</dbReference>
<proteinExistence type="inferred from homology"/>
<evidence type="ECO:0000256" key="13">
    <source>
        <dbReference type="ARBA" id="ARBA00023125"/>
    </source>
</evidence>
<dbReference type="InterPro" id="IPR002421">
    <property type="entry name" value="5-3_exonuclease"/>
</dbReference>
<dbReference type="FunFam" id="1.20.1060.10:FF:000001">
    <property type="entry name" value="DNA polymerase I"/>
    <property type="match status" value="1"/>
</dbReference>
<dbReference type="Gene3D" id="1.20.1060.10">
    <property type="entry name" value="Taq DNA Polymerase, Chain T, domain 4"/>
    <property type="match status" value="1"/>
</dbReference>
<dbReference type="InterPro" id="IPR019760">
    <property type="entry name" value="DNA-dir_DNA_pol_A_CS"/>
</dbReference>
<dbReference type="Gene3D" id="3.30.70.370">
    <property type="match status" value="1"/>
</dbReference>
<dbReference type="GO" id="GO:0006261">
    <property type="term" value="P:DNA-templated DNA replication"/>
    <property type="evidence" value="ECO:0007669"/>
    <property type="project" value="UniProtKB-UniRule"/>
</dbReference>
<dbReference type="InterPro" id="IPR008918">
    <property type="entry name" value="HhH2"/>
</dbReference>
<comment type="function">
    <text evidence="17">In addition to polymerase activity, this DNA polymerase exhibits 3'-5' and 5'-3' exonuclease activity.</text>
</comment>
<dbReference type="GO" id="GO:0008409">
    <property type="term" value="F:5'-3' exonuclease activity"/>
    <property type="evidence" value="ECO:0007669"/>
    <property type="project" value="UniProtKB-UniRule"/>
</dbReference>
<dbReference type="Gene3D" id="3.30.420.10">
    <property type="entry name" value="Ribonuclease H-like superfamily/Ribonuclease H"/>
    <property type="match status" value="1"/>
</dbReference>
<dbReference type="FunFam" id="3.30.420.10:FF:000026">
    <property type="entry name" value="DNA polymerase I"/>
    <property type="match status" value="1"/>
</dbReference>
<dbReference type="GO" id="GO:0008408">
    <property type="term" value="F:3'-5' exonuclease activity"/>
    <property type="evidence" value="ECO:0007669"/>
    <property type="project" value="UniProtKB-UniRule"/>
</dbReference>
<protein>
    <recommendedName>
        <fullName evidence="4 16">DNA polymerase I</fullName>
        <ecNumber evidence="3 16">2.7.7.7</ecNumber>
    </recommendedName>
</protein>
<dbReference type="InterPro" id="IPR002562">
    <property type="entry name" value="3'-5'_exonuclease_dom"/>
</dbReference>
<evidence type="ECO:0000259" key="20">
    <source>
        <dbReference type="SMART" id="SM00482"/>
    </source>
</evidence>
<feature type="domain" description="DNA-directed DNA polymerase family A palm" evidence="20">
    <location>
        <begin position="692"/>
        <end position="898"/>
    </location>
</feature>
<dbReference type="PANTHER" id="PTHR10133:SF27">
    <property type="entry name" value="DNA POLYMERASE NU"/>
    <property type="match status" value="1"/>
</dbReference>